<dbReference type="AlphaFoldDB" id="T1XN18"/>
<dbReference type="KEGG" id="vpd:VAPA_2c09590"/>
<evidence type="ECO:0000313" key="2">
    <source>
        <dbReference type="Proteomes" id="UP000016223"/>
    </source>
</evidence>
<sequence>MPLTYLKFQRTARPDISPSQHLRGERARHMRAQIASFELAIHASKLRPVEWASAFQEMRGLSMADQASTRGL</sequence>
<reference evidence="1 2" key="1">
    <citation type="submission" date="2012-10" db="EMBL/GenBank/DDBJ databases">
        <title>Genome sequence of Variovorax paradoxus B4.</title>
        <authorList>
            <person name="Schuldes J."/>
            <person name="Brandt U."/>
            <person name="Hiessl S."/>
            <person name="Wuebbeler J.H."/>
            <person name="Thuermer A."/>
            <person name="Steinbuechel A."/>
            <person name="Daniel R."/>
        </authorList>
    </citation>
    <scope>NUCLEOTIDE SEQUENCE [LARGE SCALE GENOMIC DNA]</scope>
    <source>
        <strain evidence="1 2">B4</strain>
    </source>
</reference>
<accession>T1XN18</accession>
<organism evidence="1 2">
    <name type="scientific">Variovorax paradoxus B4</name>
    <dbReference type="NCBI Taxonomy" id="1246301"/>
    <lineage>
        <taxon>Bacteria</taxon>
        <taxon>Pseudomonadati</taxon>
        <taxon>Pseudomonadota</taxon>
        <taxon>Betaproteobacteria</taxon>
        <taxon>Burkholderiales</taxon>
        <taxon>Comamonadaceae</taxon>
        <taxon>Variovorax</taxon>
    </lineage>
</organism>
<proteinExistence type="predicted"/>
<protein>
    <submittedName>
        <fullName evidence="1">Uncharacterized protein</fullName>
    </submittedName>
</protein>
<gene>
    <name evidence="1" type="ORF">VAPA_2c09590</name>
</gene>
<evidence type="ECO:0000313" key="1">
    <source>
        <dbReference type="EMBL" id="AGU53515.1"/>
    </source>
</evidence>
<dbReference type="Proteomes" id="UP000016223">
    <property type="component" value="Chromosome 2"/>
</dbReference>
<dbReference type="EMBL" id="CP003912">
    <property type="protein sequence ID" value="AGU53515.1"/>
    <property type="molecule type" value="Genomic_DNA"/>
</dbReference>
<name>T1XN18_VARPD</name>
<dbReference type="HOGENOM" id="CLU_2721148_0_0_4"/>